<dbReference type="EMBL" id="JACVVK020000034">
    <property type="protein sequence ID" value="KAK7500889.1"/>
    <property type="molecule type" value="Genomic_DNA"/>
</dbReference>
<reference evidence="2 3" key="1">
    <citation type="journal article" date="2023" name="Sci. Data">
        <title>Genome assembly of the Korean intertidal mud-creeper Batillaria attramentaria.</title>
        <authorList>
            <person name="Patra A.K."/>
            <person name="Ho P.T."/>
            <person name="Jun S."/>
            <person name="Lee S.J."/>
            <person name="Kim Y."/>
            <person name="Won Y.J."/>
        </authorList>
    </citation>
    <scope>NUCLEOTIDE SEQUENCE [LARGE SCALE GENOMIC DNA]</scope>
    <source>
        <strain evidence="2">Wonlab-2016</strain>
    </source>
</reference>
<accession>A0ABD0LPE2</accession>
<dbReference type="AlphaFoldDB" id="A0ABD0LPE2"/>
<proteinExistence type="predicted"/>
<comment type="caution">
    <text evidence="2">The sequence shown here is derived from an EMBL/GenBank/DDBJ whole genome shotgun (WGS) entry which is preliminary data.</text>
</comment>
<feature type="region of interest" description="Disordered" evidence="1">
    <location>
        <begin position="174"/>
        <end position="195"/>
    </location>
</feature>
<dbReference type="Proteomes" id="UP001519460">
    <property type="component" value="Unassembled WGS sequence"/>
</dbReference>
<evidence type="ECO:0000313" key="2">
    <source>
        <dbReference type="EMBL" id="KAK7500889.1"/>
    </source>
</evidence>
<protein>
    <submittedName>
        <fullName evidence="2">Uncharacterized protein</fullName>
    </submittedName>
</protein>
<name>A0ABD0LPE2_9CAEN</name>
<evidence type="ECO:0000256" key="1">
    <source>
        <dbReference type="SAM" id="MobiDB-lite"/>
    </source>
</evidence>
<sequence>MFLSASCHGAGSNGYLCCHLAANIASADRKHQGRPQAPSPTTVVSCSACLHEQDPVQPSHVPPHHELQIKNRWPATECTNRLGGRLIFHHRANASLDIPGFYLAVTCRLARPFPWISPQWSTGTFCPADPPSPVAVRLGATALVLWDYHGMLPKSHVNGTFVFLIKTKRPGHLWRAGGHRNNKPAPPGIDSRTNPKSVSVVATVCSAPTKSTTALLASGKGRAPRSFFTMRSKHSFTFKAQREIELPFET</sequence>
<organism evidence="2 3">
    <name type="scientific">Batillaria attramentaria</name>
    <dbReference type="NCBI Taxonomy" id="370345"/>
    <lineage>
        <taxon>Eukaryota</taxon>
        <taxon>Metazoa</taxon>
        <taxon>Spiralia</taxon>
        <taxon>Lophotrochozoa</taxon>
        <taxon>Mollusca</taxon>
        <taxon>Gastropoda</taxon>
        <taxon>Caenogastropoda</taxon>
        <taxon>Sorbeoconcha</taxon>
        <taxon>Cerithioidea</taxon>
        <taxon>Batillariidae</taxon>
        <taxon>Batillaria</taxon>
    </lineage>
</organism>
<evidence type="ECO:0000313" key="3">
    <source>
        <dbReference type="Proteomes" id="UP001519460"/>
    </source>
</evidence>
<keyword evidence="3" id="KW-1185">Reference proteome</keyword>
<gene>
    <name evidence="2" type="ORF">BaRGS_00007769</name>
</gene>